<organism evidence="2 3">
    <name type="scientific">Podospora fimiseda</name>
    <dbReference type="NCBI Taxonomy" id="252190"/>
    <lineage>
        <taxon>Eukaryota</taxon>
        <taxon>Fungi</taxon>
        <taxon>Dikarya</taxon>
        <taxon>Ascomycota</taxon>
        <taxon>Pezizomycotina</taxon>
        <taxon>Sordariomycetes</taxon>
        <taxon>Sordariomycetidae</taxon>
        <taxon>Sordariales</taxon>
        <taxon>Podosporaceae</taxon>
        <taxon>Podospora</taxon>
    </lineage>
</organism>
<feature type="region of interest" description="Disordered" evidence="1">
    <location>
        <begin position="232"/>
        <end position="312"/>
    </location>
</feature>
<dbReference type="EMBL" id="MU865394">
    <property type="protein sequence ID" value="KAK4224381.1"/>
    <property type="molecule type" value="Genomic_DNA"/>
</dbReference>
<evidence type="ECO:0000313" key="3">
    <source>
        <dbReference type="Proteomes" id="UP001301958"/>
    </source>
</evidence>
<dbReference type="AlphaFoldDB" id="A0AAN7BJD4"/>
<feature type="compositionally biased region" description="Polar residues" evidence="1">
    <location>
        <begin position="1"/>
        <end position="14"/>
    </location>
</feature>
<proteinExistence type="predicted"/>
<feature type="compositionally biased region" description="Acidic residues" evidence="1">
    <location>
        <begin position="277"/>
        <end position="286"/>
    </location>
</feature>
<dbReference type="PANTHER" id="PTHR38166:SF1">
    <property type="entry name" value="C2H2-TYPE DOMAIN-CONTAINING PROTEIN"/>
    <property type="match status" value="1"/>
</dbReference>
<feature type="compositionally biased region" description="Low complexity" evidence="1">
    <location>
        <begin position="43"/>
        <end position="59"/>
    </location>
</feature>
<dbReference type="PANTHER" id="PTHR38166">
    <property type="entry name" value="C2H2-TYPE DOMAIN-CONTAINING PROTEIN-RELATED"/>
    <property type="match status" value="1"/>
</dbReference>
<feature type="compositionally biased region" description="Acidic residues" evidence="1">
    <location>
        <begin position="155"/>
        <end position="189"/>
    </location>
</feature>
<sequence>MSQPTAMSEESPLSQDYPHGELIFNHDFKLRGNWKHPAKSTATSGTSRSPSPMTSSESSNYYAPSESNASSWATSAEPPTECGFPNDDDAEGWKWDDESGSQPGRMPKDCPSTPADRVARSLRRSPSRPSSLRNAISMRDQQKKEDTKVPSAEYAESESDESGVESGQESEGESDDEDEDDNDWSGENENLESLVISAVGLDYSLAAHLIPLIHRDFNGALKSKVESWRCGTTTHGGGETSPGGNPSSANTSPTQGSGSARKRRRANSNGDIREDNGWNEDEDYDDGKDLGNMGPPSSPTGPRDSPLLACPFHKKDPIKYSMHRESGTAKKHKYRPCTGPGFKSIQRLKEHLRRTHSPVQCERCKETFNPGKGGDRAESLNKLAEHRKSENPCPLRDASLKEGVDEVQWAMLDKQNRRKNAEAHRVEKWFEIWDVLFPGVPRPESPWHEIPALLRPIPKDGEEYFAGLFLNILDHKIQQGDIPLPENNSLDLLRDRLKTVVQNTFRMYVNIRENFSSSTSSSSQGGPLHLGGVGSSTNRSNTISLPRTTTTAPTSIGTVPSNAVPNNPGPGAYTLASAYTPLATHPQQYIPAQFTTLPTEHDNHHTFYFGNHHHHPNMFAPQPQAGYWVPAPQPGPNVTHMAAFSNAHLPGQGGAGAEAWFNFGDAQTGFAGVGEYGHGGDEA</sequence>
<keyword evidence="3" id="KW-1185">Reference proteome</keyword>
<name>A0AAN7BJD4_9PEZI</name>
<evidence type="ECO:0000256" key="1">
    <source>
        <dbReference type="SAM" id="MobiDB-lite"/>
    </source>
</evidence>
<comment type="caution">
    <text evidence="2">The sequence shown here is derived from an EMBL/GenBank/DDBJ whole genome shotgun (WGS) entry which is preliminary data.</text>
</comment>
<accession>A0AAN7BJD4</accession>
<evidence type="ECO:0008006" key="4">
    <source>
        <dbReference type="Google" id="ProtNLM"/>
    </source>
</evidence>
<reference evidence="2" key="2">
    <citation type="submission" date="2023-05" db="EMBL/GenBank/DDBJ databases">
        <authorList>
            <consortium name="Lawrence Berkeley National Laboratory"/>
            <person name="Steindorff A."/>
            <person name="Hensen N."/>
            <person name="Bonometti L."/>
            <person name="Westerberg I."/>
            <person name="Brannstrom I.O."/>
            <person name="Guillou S."/>
            <person name="Cros-Aarteil S."/>
            <person name="Calhoun S."/>
            <person name="Haridas S."/>
            <person name="Kuo A."/>
            <person name="Mondo S."/>
            <person name="Pangilinan J."/>
            <person name="Riley R."/>
            <person name="Labutti K."/>
            <person name="Andreopoulos B."/>
            <person name="Lipzen A."/>
            <person name="Chen C."/>
            <person name="Yanf M."/>
            <person name="Daum C."/>
            <person name="Ng V."/>
            <person name="Clum A."/>
            <person name="Ohm R."/>
            <person name="Martin F."/>
            <person name="Silar P."/>
            <person name="Natvig D."/>
            <person name="Lalanne C."/>
            <person name="Gautier V."/>
            <person name="Ament-Velasquez S.L."/>
            <person name="Kruys A."/>
            <person name="Hutchinson M.I."/>
            <person name="Powell A.J."/>
            <person name="Barry K."/>
            <person name="Miller A.N."/>
            <person name="Grigoriev I.V."/>
            <person name="Debuchy R."/>
            <person name="Gladieux P."/>
            <person name="Thoren M.H."/>
            <person name="Johannesson H."/>
        </authorList>
    </citation>
    <scope>NUCLEOTIDE SEQUENCE</scope>
    <source>
        <strain evidence="2">CBS 990.96</strain>
    </source>
</reference>
<reference evidence="2" key="1">
    <citation type="journal article" date="2023" name="Mol. Phylogenet. Evol.">
        <title>Genome-scale phylogeny and comparative genomics of the fungal order Sordariales.</title>
        <authorList>
            <person name="Hensen N."/>
            <person name="Bonometti L."/>
            <person name="Westerberg I."/>
            <person name="Brannstrom I.O."/>
            <person name="Guillou S."/>
            <person name="Cros-Aarteil S."/>
            <person name="Calhoun S."/>
            <person name="Haridas S."/>
            <person name="Kuo A."/>
            <person name="Mondo S."/>
            <person name="Pangilinan J."/>
            <person name="Riley R."/>
            <person name="LaButti K."/>
            <person name="Andreopoulos B."/>
            <person name="Lipzen A."/>
            <person name="Chen C."/>
            <person name="Yan M."/>
            <person name="Daum C."/>
            <person name="Ng V."/>
            <person name="Clum A."/>
            <person name="Steindorff A."/>
            <person name="Ohm R.A."/>
            <person name="Martin F."/>
            <person name="Silar P."/>
            <person name="Natvig D.O."/>
            <person name="Lalanne C."/>
            <person name="Gautier V."/>
            <person name="Ament-Velasquez S.L."/>
            <person name="Kruys A."/>
            <person name="Hutchinson M.I."/>
            <person name="Powell A.J."/>
            <person name="Barry K."/>
            <person name="Miller A.N."/>
            <person name="Grigoriev I.V."/>
            <person name="Debuchy R."/>
            <person name="Gladieux P."/>
            <person name="Hiltunen Thoren M."/>
            <person name="Johannesson H."/>
        </authorList>
    </citation>
    <scope>NUCLEOTIDE SEQUENCE</scope>
    <source>
        <strain evidence="2">CBS 990.96</strain>
    </source>
</reference>
<gene>
    <name evidence="2" type="ORF">QBC38DRAFT_485587</name>
</gene>
<protein>
    <recommendedName>
        <fullName evidence="4">C2H2-type domain-containing protein</fullName>
    </recommendedName>
</protein>
<feature type="compositionally biased region" description="Polar residues" evidence="1">
    <location>
        <begin position="535"/>
        <end position="565"/>
    </location>
</feature>
<evidence type="ECO:0000313" key="2">
    <source>
        <dbReference type="EMBL" id="KAK4224381.1"/>
    </source>
</evidence>
<feature type="region of interest" description="Disordered" evidence="1">
    <location>
        <begin position="516"/>
        <end position="568"/>
    </location>
</feature>
<dbReference type="Proteomes" id="UP001301958">
    <property type="component" value="Unassembled WGS sequence"/>
</dbReference>
<feature type="compositionally biased region" description="Polar residues" evidence="1">
    <location>
        <begin position="60"/>
        <end position="74"/>
    </location>
</feature>
<feature type="region of interest" description="Disordered" evidence="1">
    <location>
        <begin position="34"/>
        <end position="189"/>
    </location>
</feature>
<feature type="compositionally biased region" description="Polar residues" evidence="1">
    <location>
        <begin position="242"/>
        <end position="258"/>
    </location>
</feature>
<feature type="region of interest" description="Disordered" evidence="1">
    <location>
        <begin position="1"/>
        <end position="20"/>
    </location>
</feature>